<feature type="domain" description="ABC transporter" evidence="4">
    <location>
        <begin position="382"/>
        <end position="576"/>
    </location>
</feature>
<evidence type="ECO:0000256" key="3">
    <source>
        <dbReference type="ARBA" id="ARBA00022840"/>
    </source>
</evidence>
<dbReference type="PANTHER" id="PTHR19211">
    <property type="entry name" value="ATP-BINDING TRANSPORT PROTEIN-RELATED"/>
    <property type="match status" value="1"/>
</dbReference>
<reference evidence="5 6" key="1">
    <citation type="submission" date="2019-03" db="EMBL/GenBank/DDBJ databases">
        <title>Arthrobacter sp. nov., an bacterium isolated from biocrust in Mu Us Desert.</title>
        <authorList>
            <person name="Lixiong L."/>
        </authorList>
    </citation>
    <scope>NUCLEOTIDE SEQUENCE [LARGE SCALE GENOMIC DNA]</scope>
    <source>
        <strain evidence="5 6">SLN-3</strain>
    </source>
</reference>
<sequence length="578" mass="61011">MSASSSSRPTRAVAHLRVEGISISFGARRVLTDVSFTVPAGRTGVIGDNGSGKTTLLRILAGLLPPDRGTVSVTLPGVDRPRIGLLHQEPPFGPAASIAEALESAVAPVRAAADAVTAAGLALARRPDDEAAATVYAESLEAAERIGAWDVDARIAAMVAGLGLADLPPDAETGQLSGGQRSRLSLAWLLLSMPDVLLLDEPTNHLDDNAAGYLRNLLVSWPGPVLIASHDRAFLDEVVTSLLDLDPAPLPHAVAGPLVGDGDGAAIGAVRFTGTYTGYLHARLDARERWARQYRDEQAQLSRLRAAAPSNYVVGHEDWSPRSEARSSAKFYSDRNAKTVSRRVNDARARLEVLEERQIRKPPRELRFQGLTVGGGSGSGRQRTGPVLTVAGAAVAGRLGATSLALRAGEKVLITGPNGSGKSTLLLLLAGALLPDSGTVAAAPSLRTGLLAQDVDLPDPRGRGPGRTTRRAYEDLVGEARAEQVPLRTFGLIAPRDENRPVAALSVGQQRRLALAVLLADPPDVLLLDEPTNHLSLVLATQLEATIPDYPGAVVVASHDRWLRRTWKGNQLSLTGVR</sequence>
<dbReference type="SMART" id="SM00382">
    <property type="entry name" value="AAA"/>
    <property type="match status" value="2"/>
</dbReference>
<dbReference type="AlphaFoldDB" id="A0A4R5U2Y6"/>
<dbReference type="PROSITE" id="PS50893">
    <property type="entry name" value="ABC_TRANSPORTER_2"/>
    <property type="match status" value="2"/>
</dbReference>
<keyword evidence="1" id="KW-0677">Repeat</keyword>
<dbReference type="SUPFAM" id="SSF52540">
    <property type="entry name" value="P-loop containing nucleoside triphosphate hydrolases"/>
    <property type="match status" value="2"/>
</dbReference>
<comment type="caution">
    <text evidence="5">The sequence shown here is derived from an EMBL/GenBank/DDBJ whole genome shotgun (WGS) entry which is preliminary data.</text>
</comment>
<dbReference type="FunFam" id="3.40.50.300:FF:000011">
    <property type="entry name" value="Putative ABC transporter ATP-binding component"/>
    <property type="match status" value="1"/>
</dbReference>
<dbReference type="CDD" id="cd03221">
    <property type="entry name" value="ABCF_EF-3"/>
    <property type="match status" value="1"/>
</dbReference>
<dbReference type="GO" id="GO:0016887">
    <property type="term" value="F:ATP hydrolysis activity"/>
    <property type="evidence" value="ECO:0007669"/>
    <property type="project" value="InterPro"/>
</dbReference>
<keyword evidence="2" id="KW-0547">Nucleotide-binding</keyword>
<feature type="domain" description="ABC transporter" evidence="4">
    <location>
        <begin position="16"/>
        <end position="272"/>
    </location>
</feature>
<protein>
    <submittedName>
        <fullName evidence="5">ABC-F family ATP-binding cassette domain-containing protein</fullName>
    </submittedName>
</protein>
<evidence type="ECO:0000313" key="5">
    <source>
        <dbReference type="EMBL" id="TDK27953.1"/>
    </source>
</evidence>
<dbReference type="InterPro" id="IPR017871">
    <property type="entry name" value="ABC_transporter-like_CS"/>
</dbReference>
<dbReference type="RefSeq" id="WP_133402366.1">
    <property type="nucleotide sequence ID" value="NZ_SMTK01000001.1"/>
</dbReference>
<evidence type="ECO:0000313" key="6">
    <source>
        <dbReference type="Proteomes" id="UP000295411"/>
    </source>
</evidence>
<dbReference type="OrthoDB" id="3239744at2"/>
<dbReference type="EMBL" id="SMTK01000001">
    <property type="protein sequence ID" value="TDK27953.1"/>
    <property type="molecule type" value="Genomic_DNA"/>
</dbReference>
<dbReference type="InterPro" id="IPR003593">
    <property type="entry name" value="AAA+_ATPase"/>
</dbReference>
<dbReference type="PROSITE" id="PS00211">
    <property type="entry name" value="ABC_TRANSPORTER_1"/>
    <property type="match status" value="1"/>
</dbReference>
<dbReference type="Pfam" id="PF00005">
    <property type="entry name" value="ABC_tran"/>
    <property type="match status" value="2"/>
</dbReference>
<organism evidence="5 6">
    <name type="scientific">Arthrobacter crusticola</name>
    <dbReference type="NCBI Taxonomy" id="2547960"/>
    <lineage>
        <taxon>Bacteria</taxon>
        <taxon>Bacillati</taxon>
        <taxon>Actinomycetota</taxon>
        <taxon>Actinomycetes</taxon>
        <taxon>Micrococcales</taxon>
        <taxon>Micrococcaceae</taxon>
        <taxon>Arthrobacter</taxon>
    </lineage>
</organism>
<dbReference type="Proteomes" id="UP000295411">
    <property type="component" value="Unassembled WGS sequence"/>
</dbReference>
<name>A0A4R5U2Y6_9MICC</name>
<dbReference type="PANTHER" id="PTHR19211:SF14">
    <property type="entry name" value="ATP-BINDING CASSETTE SUB-FAMILY F MEMBER 1"/>
    <property type="match status" value="1"/>
</dbReference>
<evidence type="ECO:0000256" key="1">
    <source>
        <dbReference type="ARBA" id="ARBA00022737"/>
    </source>
</evidence>
<evidence type="ECO:0000256" key="2">
    <source>
        <dbReference type="ARBA" id="ARBA00022741"/>
    </source>
</evidence>
<gene>
    <name evidence="5" type="ORF">E2F48_02250</name>
</gene>
<dbReference type="Gene3D" id="3.40.50.300">
    <property type="entry name" value="P-loop containing nucleotide triphosphate hydrolases"/>
    <property type="match status" value="2"/>
</dbReference>
<evidence type="ECO:0000259" key="4">
    <source>
        <dbReference type="PROSITE" id="PS50893"/>
    </source>
</evidence>
<dbReference type="GO" id="GO:0005524">
    <property type="term" value="F:ATP binding"/>
    <property type="evidence" value="ECO:0007669"/>
    <property type="project" value="UniProtKB-KW"/>
</dbReference>
<proteinExistence type="predicted"/>
<dbReference type="InterPro" id="IPR003439">
    <property type="entry name" value="ABC_transporter-like_ATP-bd"/>
</dbReference>
<accession>A0A4R5U2Y6</accession>
<keyword evidence="3 5" id="KW-0067">ATP-binding</keyword>
<dbReference type="InterPro" id="IPR050611">
    <property type="entry name" value="ABCF"/>
</dbReference>
<keyword evidence="6" id="KW-1185">Reference proteome</keyword>
<dbReference type="InterPro" id="IPR027417">
    <property type="entry name" value="P-loop_NTPase"/>
</dbReference>